<organism evidence="2 3">
    <name type="scientific">Romanomermis culicivorax</name>
    <name type="common">Nematode worm</name>
    <dbReference type="NCBI Taxonomy" id="13658"/>
    <lineage>
        <taxon>Eukaryota</taxon>
        <taxon>Metazoa</taxon>
        <taxon>Ecdysozoa</taxon>
        <taxon>Nematoda</taxon>
        <taxon>Enoplea</taxon>
        <taxon>Dorylaimia</taxon>
        <taxon>Mermithida</taxon>
        <taxon>Mermithoidea</taxon>
        <taxon>Mermithidae</taxon>
        <taxon>Romanomermis</taxon>
    </lineage>
</organism>
<keyword evidence="2" id="KW-1185">Reference proteome</keyword>
<accession>A0A915IWC1</accession>
<evidence type="ECO:0000313" key="3">
    <source>
        <dbReference type="WBParaSite" id="nRc.2.0.1.t17705-RA"/>
    </source>
</evidence>
<dbReference type="Proteomes" id="UP000887565">
    <property type="component" value="Unplaced"/>
</dbReference>
<sequence length="93" mass="10302">MKQASSPKPSLRKTPLGPKRKFFGKPDNADIKWCRRRRTAAVEPIDLPAAPVANNARATKRPQVNAVCRPILADCDKAMIINIKSLIIDLIVD</sequence>
<dbReference type="WBParaSite" id="nRc.2.0.1.t17705-RA">
    <property type="protein sequence ID" value="nRc.2.0.1.t17705-RA"/>
    <property type="gene ID" value="nRc.2.0.1.g17705"/>
</dbReference>
<evidence type="ECO:0000256" key="1">
    <source>
        <dbReference type="SAM" id="MobiDB-lite"/>
    </source>
</evidence>
<evidence type="ECO:0000313" key="2">
    <source>
        <dbReference type="Proteomes" id="UP000887565"/>
    </source>
</evidence>
<reference evidence="3" key="1">
    <citation type="submission" date="2022-11" db="UniProtKB">
        <authorList>
            <consortium name="WormBaseParasite"/>
        </authorList>
    </citation>
    <scope>IDENTIFICATION</scope>
</reference>
<dbReference type="AlphaFoldDB" id="A0A915IWC1"/>
<proteinExistence type="predicted"/>
<name>A0A915IWC1_ROMCU</name>
<protein>
    <submittedName>
        <fullName evidence="3">Uncharacterized protein</fullName>
    </submittedName>
</protein>
<feature type="region of interest" description="Disordered" evidence="1">
    <location>
        <begin position="1"/>
        <end position="24"/>
    </location>
</feature>